<evidence type="ECO:0000259" key="11">
    <source>
        <dbReference type="Pfam" id="PF14703"/>
    </source>
</evidence>
<dbReference type="PANTHER" id="PTHR13018:SF149">
    <property type="entry name" value="DOMAIN PROTEIN, PUTATIVE (AFU_ORTHOLOGUE AFUA_3G11660)-RELATED"/>
    <property type="match status" value="1"/>
</dbReference>
<feature type="transmembrane region" description="Helical" evidence="8">
    <location>
        <begin position="30"/>
        <end position="51"/>
    </location>
</feature>
<feature type="transmembrane region" description="Helical" evidence="8">
    <location>
        <begin position="430"/>
        <end position="456"/>
    </location>
</feature>
<evidence type="ECO:0000256" key="6">
    <source>
        <dbReference type="ARBA" id="ARBA00023136"/>
    </source>
</evidence>
<dbReference type="AlphaFoldDB" id="A0A0J9XDA9"/>
<feature type="region of interest" description="Disordered" evidence="7">
    <location>
        <begin position="926"/>
        <end position="1002"/>
    </location>
</feature>
<evidence type="ECO:0000256" key="4">
    <source>
        <dbReference type="ARBA" id="ARBA00022692"/>
    </source>
</evidence>
<dbReference type="InterPro" id="IPR032880">
    <property type="entry name" value="CSC1/OSCA1-like_N"/>
</dbReference>
<evidence type="ECO:0000256" key="1">
    <source>
        <dbReference type="ARBA" id="ARBA00004141"/>
    </source>
</evidence>
<dbReference type="InterPro" id="IPR045122">
    <property type="entry name" value="Csc1-like"/>
</dbReference>
<comment type="caution">
    <text evidence="12">The sequence shown here is derived from an EMBL/GenBank/DDBJ whole genome shotgun (WGS) entry which is preliminary data.</text>
</comment>
<gene>
    <name evidence="12" type="ORF">BN980_GECA11s02364g</name>
</gene>
<name>A0A0J9XDA9_GEOCN</name>
<feature type="transmembrane region" description="Helical" evidence="8">
    <location>
        <begin position="164"/>
        <end position="186"/>
    </location>
</feature>
<dbReference type="OrthoDB" id="2150324at2759"/>
<evidence type="ECO:0000313" key="13">
    <source>
        <dbReference type="Proteomes" id="UP000242525"/>
    </source>
</evidence>
<dbReference type="GO" id="GO:0005227">
    <property type="term" value="F:calcium-activated cation channel activity"/>
    <property type="evidence" value="ECO:0007669"/>
    <property type="project" value="InterPro"/>
</dbReference>
<dbReference type="PANTHER" id="PTHR13018">
    <property type="entry name" value="PROBABLE MEMBRANE PROTEIN DUF221-RELATED"/>
    <property type="match status" value="1"/>
</dbReference>
<feature type="transmembrane region" description="Helical" evidence="8">
    <location>
        <begin position="116"/>
        <end position="135"/>
    </location>
</feature>
<evidence type="ECO:0000256" key="8">
    <source>
        <dbReference type="SAM" id="Phobius"/>
    </source>
</evidence>
<reference evidence="12" key="1">
    <citation type="submission" date="2014-03" db="EMBL/GenBank/DDBJ databases">
        <authorList>
            <person name="Casaregola S."/>
        </authorList>
    </citation>
    <scope>NUCLEOTIDE SEQUENCE [LARGE SCALE GENOMIC DNA]</scope>
    <source>
        <strain evidence="12">CLIB 918</strain>
    </source>
</reference>
<feature type="transmembrane region" description="Helical" evidence="8">
    <location>
        <begin position="650"/>
        <end position="670"/>
    </location>
</feature>
<organism evidence="12 13">
    <name type="scientific">Geotrichum candidum</name>
    <name type="common">Oospora lactis</name>
    <name type="synonym">Dipodascus geotrichum</name>
    <dbReference type="NCBI Taxonomy" id="1173061"/>
    <lineage>
        <taxon>Eukaryota</taxon>
        <taxon>Fungi</taxon>
        <taxon>Dikarya</taxon>
        <taxon>Ascomycota</taxon>
        <taxon>Saccharomycotina</taxon>
        <taxon>Dipodascomycetes</taxon>
        <taxon>Dipodascales</taxon>
        <taxon>Dipodascaceae</taxon>
        <taxon>Geotrichum</taxon>
    </lineage>
</organism>
<dbReference type="InterPro" id="IPR027815">
    <property type="entry name" value="CSC1/OSCA1-like_cyt"/>
</dbReference>
<dbReference type="Proteomes" id="UP000242525">
    <property type="component" value="Unassembled WGS sequence"/>
</dbReference>
<feature type="domain" description="CSC1/OSCA1-like cytosolic" evidence="11">
    <location>
        <begin position="209"/>
        <end position="373"/>
    </location>
</feature>
<feature type="domain" description="CSC1/OSCA1-like 7TM region" evidence="9">
    <location>
        <begin position="386"/>
        <end position="669"/>
    </location>
</feature>
<keyword evidence="13" id="KW-1185">Reference proteome</keyword>
<keyword evidence="6 8" id="KW-0472">Membrane</keyword>
<evidence type="ECO:0000256" key="7">
    <source>
        <dbReference type="SAM" id="MobiDB-lite"/>
    </source>
</evidence>
<dbReference type="Pfam" id="PF02714">
    <property type="entry name" value="RSN1_7TM"/>
    <property type="match status" value="1"/>
</dbReference>
<feature type="transmembrane region" description="Helical" evidence="8">
    <location>
        <begin position="390"/>
        <end position="410"/>
    </location>
</feature>
<feature type="transmembrane region" description="Helical" evidence="8">
    <location>
        <begin position="541"/>
        <end position="567"/>
    </location>
</feature>
<feature type="compositionally biased region" description="Polar residues" evidence="7">
    <location>
        <begin position="963"/>
        <end position="975"/>
    </location>
</feature>
<accession>A0A0J9XDA9</accession>
<comment type="subcellular location">
    <subcellularLocation>
        <location evidence="1">Membrane</location>
        <topology evidence="1">Multi-pass membrane protein</topology>
    </subcellularLocation>
</comment>
<dbReference type="STRING" id="1173061.A0A0J9XDA9"/>
<feature type="domain" description="CSC1/OSCA1-like N-terminal transmembrane" evidence="10">
    <location>
        <begin position="30"/>
        <end position="184"/>
    </location>
</feature>
<evidence type="ECO:0000256" key="3">
    <source>
        <dbReference type="ARBA" id="ARBA00022448"/>
    </source>
</evidence>
<dbReference type="InterPro" id="IPR003864">
    <property type="entry name" value="CSC1/OSCA1-like_7TM"/>
</dbReference>
<keyword evidence="5 8" id="KW-1133">Transmembrane helix</keyword>
<keyword evidence="3" id="KW-0813">Transport</keyword>
<evidence type="ECO:0000256" key="5">
    <source>
        <dbReference type="ARBA" id="ARBA00022989"/>
    </source>
</evidence>
<sequence>MSTETSDAGQQLLQFLQESFKSAQYTAKSVLAGLVFSLGGSIILFIIFCLIRPRNNIVYAPKNKYPESQGKKPEPLGKHPFSWMLSVFRMSDDRLVDFIGIDAVLYIKFMTMLRNIFLVLAVLGCLVMIPINVTYNAKSPLAPSVSKSDAFILMTPTLIYGTPLYAHIVLAYIFDFYILFMLWRTFNQVIQMRRNKFKTEEYQNALFMRTLMLTEVPKKYHSEDGLISLMGKLKVSRPIQNATIGRDVKELTKLIQRHTKAVYKLESVLAKYLKNPDKLPAKRPVCRPFKFDTTAHKGKIDAIDYLCNIIEQLEKEIGMVRESIDTHKTLPYGFVSYESVEDCHVVAKSTQRKRKGKLNATLAPRPSDIIWDNIVLTRLQRANKQHWGNFLFLALMILWIAPNAFMGVFLSNLNRIGALWPPFTGFMYNYPIIFSILQGVLSPVVTSLIFLILPAIMRKMSQWQGKVTKHEREMDTTKKLYAFFVFNNLFIFTVFSVIWNIISKTIQLIKNGHDLTFDKVMDELNIAQQLSTSILGASSFWVMYILRVNFGAVLDLLQLFSLLWRGFQRHFLSPTPRELMLWTAPQHFNFAAYYNWLLFYATIALSFSMVQPLVLPVISFYFVLDVIFKKYSLMYIFVTKAESDGLYWPFLHNAMLFATGFGNLALFAVIWVQGGWIKAVCLGPLPVIIIIYKIVSVRVHNDRFYYFIPTEQENAEMESLRTRTNLSDISSGALERRYRNPTITGKLLMPMVHSKAQHILPQICNINNYYNEDAEMETAFKNLSDEYEGYHMNDLGHDGFENNDLLRRFDIVDENDLTFEKYQEIERERLKTPFNPLLQQQQPVNLYQHNYNSQQSLMGAQESGEYNAHYDMGSSNQGYSHYNDAASIRSQTPLNSVPSSTTVYNNTPYNQQVEYQETAYHSPYHQQPHYQNSYQQQNQNSYPQQNQHYNPYEQQQQQQPQSRSVSDSVSYTSYNDGLGVFNPNASNLTLESDDQQRLLNRH</sequence>
<evidence type="ECO:0000313" key="12">
    <source>
        <dbReference type="EMBL" id="CDO55511.1"/>
    </source>
</evidence>
<dbReference type="Pfam" id="PF13967">
    <property type="entry name" value="RSN1_TM"/>
    <property type="match status" value="1"/>
</dbReference>
<feature type="transmembrane region" description="Helical" evidence="8">
    <location>
        <begin position="480"/>
        <end position="502"/>
    </location>
</feature>
<dbReference type="Pfam" id="PF14703">
    <property type="entry name" value="PHM7_cyt"/>
    <property type="match status" value="1"/>
</dbReference>
<feature type="compositionally biased region" description="Low complexity" evidence="7">
    <location>
        <begin position="926"/>
        <end position="962"/>
    </location>
</feature>
<evidence type="ECO:0000259" key="10">
    <source>
        <dbReference type="Pfam" id="PF13967"/>
    </source>
</evidence>
<dbReference type="EMBL" id="CCBN010000011">
    <property type="protein sequence ID" value="CDO55511.1"/>
    <property type="molecule type" value="Genomic_DNA"/>
</dbReference>
<evidence type="ECO:0000259" key="9">
    <source>
        <dbReference type="Pfam" id="PF02714"/>
    </source>
</evidence>
<feature type="transmembrane region" description="Helical" evidence="8">
    <location>
        <begin position="676"/>
        <end position="695"/>
    </location>
</feature>
<comment type="similarity">
    <text evidence="2">Belongs to the CSC1 (TC 1.A.17) family.</text>
</comment>
<evidence type="ECO:0000256" key="2">
    <source>
        <dbReference type="ARBA" id="ARBA00007779"/>
    </source>
</evidence>
<proteinExistence type="inferred from homology"/>
<dbReference type="GO" id="GO:0005886">
    <property type="term" value="C:plasma membrane"/>
    <property type="evidence" value="ECO:0007669"/>
    <property type="project" value="TreeGrafter"/>
</dbReference>
<protein>
    <recommendedName>
        <fullName evidence="14">DUF221-domain-containing protein</fullName>
    </recommendedName>
</protein>
<keyword evidence="4 8" id="KW-0812">Transmembrane</keyword>
<feature type="transmembrane region" description="Helical" evidence="8">
    <location>
        <begin position="588"/>
        <end position="607"/>
    </location>
</feature>
<evidence type="ECO:0008006" key="14">
    <source>
        <dbReference type="Google" id="ProtNLM"/>
    </source>
</evidence>